<proteinExistence type="predicted"/>
<protein>
    <submittedName>
        <fullName evidence="4">WD40/YVTN repeat-like-containing domain protein</fullName>
    </submittedName>
</protein>
<evidence type="ECO:0000256" key="2">
    <source>
        <dbReference type="SAM" id="MobiDB-lite"/>
    </source>
</evidence>
<dbReference type="Pfam" id="PF17100">
    <property type="entry name" value="NACHT_N"/>
    <property type="match status" value="1"/>
</dbReference>
<comment type="caution">
    <text evidence="4">The sequence shown here is derived from an EMBL/GenBank/DDBJ whole genome shotgun (WGS) entry which is preliminary data.</text>
</comment>
<gene>
    <name evidence="4" type="ORF">SPI_06223</name>
</gene>
<feature type="compositionally biased region" description="Polar residues" evidence="2">
    <location>
        <begin position="1"/>
        <end position="13"/>
    </location>
</feature>
<dbReference type="InterPro" id="IPR007111">
    <property type="entry name" value="NACHT_NTPase"/>
</dbReference>
<evidence type="ECO:0000256" key="1">
    <source>
        <dbReference type="ARBA" id="ARBA00022737"/>
    </source>
</evidence>
<dbReference type="SUPFAM" id="SSF52540">
    <property type="entry name" value="P-loop containing nucleoside triphosphate hydrolases"/>
    <property type="match status" value="1"/>
</dbReference>
<evidence type="ECO:0000313" key="4">
    <source>
        <dbReference type="EMBL" id="OAA59021.1"/>
    </source>
</evidence>
<accession>A0A167RWX3</accession>
<dbReference type="PANTHER" id="PTHR10039:SF17">
    <property type="entry name" value="FUNGAL STAND N-TERMINAL GOODBYE DOMAIN-CONTAINING PROTEIN-RELATED"/>
    <property type="match status" value="1"/>
</dbReference>
<evidence type="ECO:0000313" key="5">
    <source>
        <dbReference type="Proteomes" id="UP000076874"/>
    </source>
</evidence>
<organism evidence="4 5">
    <name type="scientific">Niveomyces insectorum RCEF 264</name>
    <dbReference type="NCBI Taxonomy" id="1081102"/>
    <lineage>
        <taxon>Eukaryota</taxon>
        <taxon>Fungi</taxon>
        <taxon>Dikarya</taxon>
        <taxon>Ascomycota</taxon>
        <taxon>Pezizomycotina</taxon>
        <taxon>Sordariomycetes</taxon>
        <taxon>Hypocreomycetidae</taxon>
        <taxon>Hypocreales</taxon>
        <taxon>Cordycipitaceae</taxon>
        <taxon>Niveomyces</taxon>
    </lineage>
</organism>
<feature type="region of interest" description="Disordered" evidence="2">
    <location>
        <begin position="95"/>
        <end position="133"/>
    </location>
</feature>
<dbReference type="STRING" id="1081102.A0A167RWX3"/>
<keyword evidence="5" id="KW-1185">Reference proteome</keyword>
<dbReference type="SUPFAM" id="SSF101908">
    <property type="entry name" value="Putative isomerase YbhE"/>
    <property type="match status" value="1"/>
</dbReference>
<dbReference type="PROSITE" id="PS50837">
    <property type="entry name" value="NACHT"/>
    <property type="match status" value="1"/>
</dbReference>
<feature type="region of interest" description="Disordered" evidence="2">
    <location>
        <begin position="1"/>
        <end position="78"/>
    </location>
</feature>
<keyword evidence="1" id="KW-0677">Repeat</keyword>
<dbReference type="InterPro" id="IPR027417">
    <property type="entry name" value="P-loop_NTPase"/>
</dbReference>
<dbReference type="InterPro" id="IPR031359">
    <property type="entry name" value="NACHT_N"/>
</dbReference>
<dbReference type="PANTHER" id="PTHR10039">
    <property type="entry name" value="AMELOGENIN"/>
    <property type="match status" value="1"/>
</dbReference>
<dbReference type="InterPro" id="IPR056884">
    <property type="entry name" value="NPHP3-like_N"/>
</dbReference>
<sequence length="1324" mass="147840">MHAWQQDNGSRPTKITKEGVQSGLQLFDLQPPDVVPEPQPADVVPDPQPADIVPEPQPADIVPDLQPAGPQIPDAPSTLDIPDISDTLDQLARPMTSVSNNVDTEAEGTGPDLDTEAAPNKPTTATTEPENAVASAATYKSLWAQAYRQVKDDERYAPLFKKYEKALRKQQNLPQVSDKLEDFAETAKTLLDELPKKQIILHIGHTRVKVRTCIDKVVNALTALNESVGSAISAEPHAALAWSAVMVALPLIKKALEQDEKAIEGFAEISLHQVRYRLVEEEYVLSNSRRKSHNYQSLVMVLEAHLVKAYALAYRYYMKIIIHYTHGTLHQQWDDFVTSQWKTMLDDFKDTDSLITAAVDTLSSSQFGKAMESFKDKIVELSAKMNELKESFEASQVFGQEQANLVSRLPHDDNAPFDSIASKHRTCLDGTQRATLATIQKWIEDKDAPLVLWLHGMAGTGKSSIAQTVATQLHKQMSLTTNKRVDDVYLGSSYFILREDNTRNRLNNLISTVALELTQTFPLLKPYVAEALKNSTTIGQESLPEQMGCFIVDPINELVSDFTRDLPHQTRLVIVIDALDECIDDEQAQVLLRQLTQLEKLQQVHIRILVTSRPESHIKKAMPSGLTQSLPLNKISRVADVAVGAPRHDDISLYLRTELHEITMENNLAPDWISEDTISALAQRADGLFIYAATICRFLRNCTKKTTRTRRLERVLQGTADDNTDSPENTIGRIYRIVLGFPHDNLSTTERKEAHAVLRTILGAVAVAFKPVNATSLSHLICTAGDSSTEAGIIMDRDGILEELEPLRAIVDVPSSETRPLGFFHLSFRDYLLKEGHDFSIDQVATHASLFHACLRILNKELHQDMCKVRRADRSVEVVPKERVQDYISPHLQYACLFWLDHLVKTGEMLSDKSENYTLVYKFLSTNFLFWLEALSWMRKLPSSFATFNSLFAILTTKTELSDLVLDGQHFISKHILMMHEMPLQIYSSALMSSPMKSIIRCTFQSKVAPWLFRAPGIDDEWDPLIIRFTDYGEASATAMSARNATIVRGQKSLGISQLNCLTGQKVLFFQTSQIVRDIAVSPDARLIAFRLKDNTIGLRKQSHEVTTDIPKGETMALSPAGGFLAISRKATLDVWNIDKHKIEFSHVFIQHITKCAFSPDGTKIVVLFEEGGAAVYCVETRHPTLLGPSTEKISAAAFAMDGKKLALGVSGGLQVWDVDTGLLTGRVTLDHTKHGRVLRELAFFPIDERLLVVVAESGQILVCDISFPSTPKIRTSHIITESLVFSPDGYFLALCQHSEVSVMDASLFLKTIEEGRPFLPFLR</sequence>
<dbReference type="InterPro" id="IPR015943">
    <property type="entry name" value="WD40/YVTN_repeat-like_dom_sf"/>
</dbReference>
<reference evidence="4 5" key="1">
    <citation type="journal article" date="2016" name="Genome Biol. Evol.">
        <title>Divergent and convergent evolution of fungal pathogenicity.</title>
        <authorList>
            <person name="Shang Y."/>
            <person name="Xiao G."/>
            <person name="Zheng P."/>
            <person name="Cen K."/>
            <person name="Zhan S."/>
            <person name="Wang C."/>
        </authorList>
    </citation>
    <scope>NUCLEOTIDE SEQUENCE [LARGE SCALE GENOMIC DNA]</scope>
    <source>
        <strain evidence="4 5">RCEF 264</strain>
    </source>
</reference>
<feature type="compositionally biased region" description="Low complexity" evidence="2">
    <location>
        <begin position="40"/>
        <end position="54"/>
    </location>
</feature>
<dbReference type="Gene3D" id="2.130.10.10">
    <property type="entry name" value="YVTN repeat-like/Quinoprotein amine dehydrogenase"/>
    <property type="match status" value="1"/>
</dbReference>
<dbReference type="Pfam" id="PF24883">
    <property type="entry name" value="NPHP3_N"/>
    <property type="match status" value="1"/>
</dbReference>
<feature type="domain" description="NACHT" evidence="3">
    <location>
        <begin position="450"/>
        <end position="616"/>
    </location>
</feature>
<dbReference type="Proteomes" id="UP000076874">
    <property type="component" value="Unassembled WGS sequence"/>
</dbReference>
<dbReference type="EMBL" id="AZHD01000011">
    <property type="protein sequence ID" value="OAA59021.1"/>
    <property type="molecule type" value="Genomic_DNA"/>
</dbReference>
<evidence type="ECO:0000259" key="3">
    <source>
        <dbReference type="PROSITE" id="PS50837"/>
    </source>
</evidence>
<name>A0A167RWX3_9HYPO</name>
<dbReference type="OrthoDB" id="4927425at2759"/>
<dbReference type="Gene3D" id="3.40.50.300">
    <property type="entry name" value="P-loop containing nucleotide triphosphate hydrolases"/>
    <property type="match status" value="1"/>
</dbReference>